<sequence length="192" mass="20537">MASEQARRENVVKQREVKVEKDKGRDSGVHVTHAATERGSHGGGEAAAVFGQEGPGRVGVELTGEGREELESGAHGFHGEKARHAQLLAAGGEEIRERKGQVSVRGGRSATETVTEKGRQDKESVGKDAQKTADMGKAAKDTVSEKAQRASDYVTEKARETGHVAAQKRQEAKEQADRGKDTAAEKARRASE</sequence>
<dbReference type="OMA" id="GRDNGVH"/>
<feature type="region of interest" description="Disordered" evidence="1">
    <location>
        <begin position="1"/>
        <end position="59"/>
    </location>
</feature>
<evidence type="ECO:0000313" key="3">
    <source>
        <dbReference type="EMBL" id="CDY42828.1"/>
    </source>
</evidence>
<gene>
    <name evidence="3" type="primary">BnaC03g23780D</name>
    <name evidence="2" type="ORF">DARMORV10_C03P28270.1</name>
    <name evidence="3" type="ORF">GSBRNA2T00075515001</name>
</gene>
<dbReference type="PANTHER" id="PTHR47877">
    <property type="entry name" value="LATE EMBRYOGENESIS ABUNDANT DOMAIN-CONTAINING PROTEIN / LEA DOMAIN-CONTAINING PROTEIN"/>
    <property type="match status" value="1"/>
</dbReference>
<name>A0A078I152_BRANA</name>
<dbReference type="AlphaFoldDB" id="A0A078I152"/>
<accession>A0A078I152</accession>
<dbReference type="GO" id="GO:0009631">
    <property type="term" value="P:cold acclimation"/>
    <property type="evidence" value="ECO:0000318"/>
    <property type="project" value="GO_Central"/>
</dbReference>
<feature type="compositionally biased region" description="Basic and acidic residues" evidence="1">
    <location>
        <begin position="137"/>
        <end position="192"/>
    </location>
</feature>
<keyword evidence="4" id="KW-1185">Reference proteome</keyword>
<reference evidence="3 4" key="1">
    <citation type="journal article" date="2014" name="Science">
        <title>Plant genetics. Early allopolyploid evolution in the post-Neolithic Brassica napus oilseed genome.</title>
        <authorList>
            <person name="Chalhoub B."/>
            <person name="Denoeud F."/>
            <person name="Liu S."/>
            <person name="Parkin I.A."/>
            <person name="Tang H."/>
            <person name="Wang X."/>
            <person name="Chiquet J."/>
            <person name="Belcram H."/>
            <person name="Tong C."/>
            <person name="Samans B."/>
            <person name="Correa M."/>
            <person name="Da Silva C."/>
            <person name="Just J."/>
            <person name="Falentin C."/>
            <person name="Koh C.S."/>
            <person name="Le Clainche I."/>
            <person name="Bernard M."/>
            <person name="Bento P."/>
            <person name="Noel B."/>
            <person name="Labadie K."/>
            <person name="Alberti A."/>
            <person name="Charles M."/>
            <person name="Arnaud D."/>
            <person name="Guo H."/>
            <person name="Daviaud C."/>
            <person name="Alamery S."/>
            <person name="Jabbari K."/>
            <person name="Zhao M."/>
            <person name="Edger P.P."/>
            <person name="Chelaifa H."/>
            <person name="Tack D."/>
            <person name="Lassalle G."/>
            <person name="Mestiri I."/>
            <person name="Schnel N."/>
            <person name="Le Paslier M.C."/>
            <person name="Fan G."/>
            <person name="Renault V."/>
            <person name="Bayer P.E."/>
            <person name="Golicz A.A."/>
            <person name="Manoli S."/>
            <person name="Lee T.H."/>
            <person name="Thi V.H."/>
            <person name="Chalabi S."/>
            <person name="Hu Q."/>
            <person name="Fan C."/>
            <person name="Tollenaere R."/>
            <person name="Lu Y."/>
            <person name="Battail C."/>
            <person name="Shen J."/>
            <person name="Sidebottom C.H."/>
            <person name="Wang X."/>
            <person name="Canaguier A."/>
            <person name="Chauveau A."/>
            <person name="Berard A."/>
            <person name="Deniot G."/>
            <person name="Guan M."/>
            <person name="Liu Z."/>
            <person name="Sun F."/>
            <person name="Lim Y.P."/>
            <person name="Lyons E."/>
            <person name="Town C.D."/>
            <person name="Bancroft I."/>
            <person name="Wang X."/>
            <person name="Meng J."/>
            <person name="Ma J."/>
            <person name="Pires J.C."/>
            <person name="King G.J."/>
            <person name="Brunel D."/>
            <person name="Delourme R."/>
            <person name="Renard M."/>
            <person name="Aury J.M."/>
            <person name="Adams K.L."/>
            <person name="Batley J."/>
            <person name="Snowdon R.J."/>
            <person name="Tost J."/>
            <person name="Edwards D."/>
            <person name="Zhou Y."/>
            <person name="Hua W."/>
            <person name="Sharpe A.G."/>
            <person name="Paterson A.H."/>
            <person name="Guan C."/>
            <person name="Wincker P."/>
        </authorList>
    </citation>
    <scope>NUCLEOTIDE SEQUENCE [LARGE SCALE GENOMIC DNA]</scope>
    <source>
        <strain evidence="4">cv. Darmor-bzh</strain>
    </source>
</reference>
<feature type="compositionally biased region" description="Basic and acidic residues" evidence="1">
    <location>
        <begin position="1"/>
        <end position="28"/>
    </location>
</feature>
<dbReference type="EMBL" id="HG994367">
    <property type="protein sequence ID" value="CAF1701049.1"/>
    <property type="molecule type" value="Genomic_DNA"/>
</dbReference>
<dbReference type="EMBL" id="LK032535">
    <property type="protein sequence ID" value="CDY42828.1"/>
    <property type="molecule type" value="Genomic_DNA"/>
</dbReference>
<protein>
    <submittedName>
        <fullName evidence="2">(rape) hypothetical protein</fullName>
    </submittedName>
    <submittedName>
        <fullName evidence="3">BnaC03g23780D protein</fullName>
    </submittedName>
</protein>
<reference evidence="3" key="2">
    <citation type="submission" date="2014-06" db="EMBL/GenBank/DDBJ databases">
        <authorList>
            <person name="Genoscope - CEA"/>
        </authorList>
    </citation>
    <scope>NUCLEOTIDE SEQUENCE</scope>
</reference>
<evidence type="ECO:0000313" key="4">
    <source>
        <dbReference type="Proteomes" id="UP000028999"/>
    </source>
</evidence>
<evidence type="ECO:0000313" key="2">
    <source>
        <dbReference type="EMBL" id="CAF1701049.1"/>
    </source>
</evidence>
<dbReference type="Gene3D" id="6.10.140.1430">
    <property type="match status" value="1"/>
</dbReference>
<dbReference type="Proteomes" id="UP000028999">
    <property type="component" value="Unassembled WGS sequence"/>
</dbReference>
<evidence type="ECO:0000256" key="1">
    <source>
        <dbReference type="SAM" id="MobiDB-lite"/>
    </source>
</evidence>
<dbReference type="PaxDb" id="3708-A0A078I152"/>
<proteinExistence type="predicted"/>
<dbReference type="PANTHER" id="PTHR47877:SF7">
    <property type="entry name" value="(RAPE) HYPOTHETICAL PROTEIN"/>
    <property type="match status" value="1"/>
</dbReference>
<dbReference type="STRING" id="3708.A0A078I152"/>
<feature type="region of interest" description="Disordered" evidence="1">
    <location>
        <begin position="92"/>
        <end position="192"/>
    </location>
</feature>
<organism evidence="3 4">
    <name type="scientific">Brassica napus</name>
    <name type="common">Rape</name>
    <dbReference type="NCBI Taxonomy" id="3708"/>
    <lineage>
        <taxon>Eukaryota</taxon>
        <taxon>Viridiplantae</taxon>
        <taxon>Streptophyta</taxon>
        <taxon>Embryophyta</taxon>
        <taxon>Tracheophyta</taxon>
        <taxon>Spermatophyta</taxon>
        <taxon>Magnoliopsida</taxon>
        <taxon>eudicotyledons</taxon>
        <taxon>Gunneridae</taxon>
        <taxon>Pentapetalae</taxon>
        <taxon>rosids</taxon>
        <taxon>malvids</taxon>
        <taxon>Brassicales</taxon>
        <taxon>Brassicaceae</taxon>
        <taxon>Brassiceae</taxon>
        <taxon>Brassica</taxon>
    </lineage>
</organism>
<feature type="compositionally biased region" description="Basic and acidic residues" evidence="1">
    <location>
        <begin position="114"/>
        <end position="131"/>
    </location>
</feature>
<reference evidence="2" key="3">
    <citation type="submission" date="2021-01" db="EMBL/GenBank/DDBJ databases">
        <authorList>
            <consortium name="Genoscope - CEA"/>
            <person name="William W."/>
        </authorList>
    </citation>
    <scope>NUCLEOTIDE SEQUENCE</scope>
</reference>
<dbReference type="Gramene" id="CDY42828">
    <property type="protein sequence ID" value="CDY42828"/>
    <property type="gene ID" value="GSBRNA2T00075515001"/>
</dbReference>
<dbReference type="Proteomes" id="UP001295469">
    <property type="component" value="Chromosome C03"/>
</dbReference>